<dbReference type="EMBL" id="MTSE01000001">
    <property type="protein sequence ID" value="OUJ76194.1"/>
    <property type="molecule type" value="Genomic_DNA"/>
</dbReference>
<accession>A0A243WJW1</accession>
<feature type="transmembrane region" description="Helical" evidence="1">
    <location>
        <begin position="6"/>
        <end position="24"/>
    </location>
</feature>
<keyword evidence="3" id="KW-1185">Reference proteome</keyword>
<gene>
    <name evidence="2" type="ORF">BXP70_02700</name>
</gene>
<comment type="caution">
    <text evidence="2">The sequence shown here is derived from an EMBL/GenBank/DDBJ whole genome shotgun (WGS) entry which is preliminary data.</text>
</comment>
<reference evidence="2 3" key="1">
    <citation type="submission" date="2017-01" db="EMBL/GenBank/DDBJ databases">
        <title>A new Hymenobacter.</title>
        <authorList>
            <person name="Liang Y."/>
            <person name="Feng F."/>
        </authorList>
    </citation>
    <scope>NUCLEOTIDE SEQUENCE [LARGE SCALE GENOMIC DNA]</scope>
    <source>
        <strain evidence="2">MIMBbqt21</strain>
    </source>
</reference>
<dbReference type="RefSeq" id="WP_086592449.1">
    <property type="nucleotide sequence ID" value="NZ_MTSE01000001.1"/>
</dbReference>
<dbReference type="AlphaFoldDB" id="A0A243WJW1"/>
<sequence>MLLQYFIIGLLFAAATFYVGRRFWQSFFAKSQGGCAKGCGGACGTIDVDRLQRTIEKAAQSANAS</sequence>
<proteinExistence type="predicted"/>
<dbReference type="Proteomes" id="UP000194873">
    <property type="component" value="Unassembled WGS sequence"/>
</dbReference>
<keyword evidence="1" id="KW-1133">Transmembrane helix</keyword>
<name>A0A243WJW1_9BACT</name>
<keyword evidence="1" id="KW-0472">Membrane</keyword>
<protein>
    <recommendedName>
        <fullName evidence="4">FeoB-associated Cys-rich membrane protein</fullName>
    </recommendedName>
</protein>
<evidence type="ECO:0000313" key="2">
    <source>
        <dbReference type="EMBL" id="OUJ76194.1"/>
    </source>
</evidence>
<evidence type="ECO:0008006" key="4">
    <source>
        <dbReference type="Google" id="ProtNLM"/>
    </source>
</evidence>
<keyword evidence="1" id="KW-0812">Transmembrane</keyword>
<evidence type="ECO:0000256" key="1">
    <source>
        <dbReference type="SAM" id="Phobius"/>
    </source>
</evidence>
<dbReference type="Pfam" id="PF12669">
    <property type="entry name" value="FeoB_associated"/>
    <property type="match status" value="1"/>
</dbReference>
<organism evidence="2 3">
    <name type="scientific">Hymenobacter crusticola</name>
    <dbReference type="NCBI Taxonomy" id="1770526"/>
    <lineage>
        <taxon>Bacteria</taxon>
        <taxon>Pseudomonadati</taxon>
        <taxon>Bacteroidota</taxon>
        <taxon>Cytophagia</taxon>
        <taxon>Cytophagales</taxon>
        <taxon>Hymenobacteraceae</taxon>
        <taxon>Hymenobacter</taxon>
    </lineage>
</organism>
<evidence type="ECO:0000313" key="3">
    <source>
        <dbReference type="Proteomes" id="UP000194873"/>
    </source>
</evidence>